<dbReference type="AlphaFoldDB" id="A0A4Q1JMH3"/>
<dbReference type="EMBL" id="SAXA01000007">
    <property type="protein sequence ID" value="RXQ94514.1"/>
    <property type="molecule type" value="Genomic_DNA"/>
</dbReference>
<comment type="caution">
    <text evidence="2">The sequence shown here is derived from an EMBL/GenBank/DDBJ whole genome shotgun (WGS) entry which is preliminary data.</text>
</comment>
<dbReference type="SUPFAM" id="SSF54909">
    <property type="entry name" value="Dimeric alpha+beta barrel"/>
    <property type="match status" value="2"/>
</dbReference>
<gene>
    <name evidence="2" type="ORF">EO244_09540</name>
</gene>
<evidence type="ECO:0000313" key="3">
    <source>
        <dbReference type="Proteomes" id="UP000289703"/>
    </source>
</evidence>
<reference evidence="2 3" key="1">
    <citation type="submission" date="2019-01" db="EMBL/GenBank/DDBJ databases">
        <title>Ancylomarina salipaludis sp. nov., isolated from a salt marsh.</title>
        <authorList>
            <person name="Yoon J.-H."/>
        </authorList>
    </citation>
    <scope>NUCLEOTIDE SEQUENCE [LARGE SCALE GENOMIC DNA]</scope>
    <source>
        <strain evidence="2 3">SHSM-M15</strain>
    </source>
</reference>
<dbReference type="PANTHER" id="PTHR33336:SF15">
    <property type="entry name" value="ABM DOMAIN-CONTAINING PROTEIN"/>
    <property type="match status" value="1"/>
</dbReference>
<keyword evidence="3" id="KW-1185">Reference proteome</keyword>
<proteinExistence type="predicted"/>
<dbReference type="PANTHER" id="PTHR33336">
    <property type="entry name" value="QUINOL MONOOXYGENASE YGIN-RELATED"/>
    <property type="match status" value="1"/>
</dbReference>
<dbReference type="InterPro" id="IPR007138">
    <property type="entry name" value="ABM_dom"/>
</dbReference>
<dbReference type="Proteomes" id="UP000289703">
    <property type="component" value="Unassembled WGS sequence"/>
</dbReference>
<evidence type="ECO:0000313" key="2">
    <source>
        <dbReference type="EMBL" id="RXQ94514.1"/>
    </source>
</evidence>
<dbReference type="RefSeq" id="WP_129254441.1">
    <property type="nucleotide sequence ID" value="NZ_SAXA01000007.1"/>
</dbReference>
<feature type="domain" description="ABM" evidence="1">
    <location>
        <begin position="14"/>
        <end position="107"/>
    </location>
</feature>
<dbReference type="PROSITE" id="PS51725">
    <property type="entry name" value="ABM"/>
    <property type="match status" value="1"/>
</dbReference>
<dbReference type="OrthoDB" id="9806189at2"/>
<accession>A0A4Q1JMH3</accession>
<protein>
    <recommendedName>
        <fullName evidence="1">ABM domain-containing protein</fullName>
    </recommendedName>
</protein>
<dbReference type="Gene3D" id="3.30.70.100">
    <property type="match status" value="2"/>
</dbReference>
<dbReference type="InterPro" id="IPR050744">
    <property type="entry name" value="AI-2_Isomerase_LsrG"/>
</dbReference>
<dbReference type="GO" id="GO:0003824">
    <property type="term" value="F:catalytic activity"/>
    <property type="evidence" value="ECO:0007669"/>
    <property type="project" value="TreeGrafter"/>
</dbReference>
<dbReference type="Pfam" id="PF03992">
    <property type="entry name" value="ABM"/>
    <property type="match status" value="1"/>
</dbReference>
<sequence length="221" mass="26143">MTINPTKLANPDDLVFYVKYHIKPDCTEEFQKRLFALVDHMRREPAFVSAFVHQDAEDPTKFSMYERWTESSKEDFMTYQMAAKPYREAYEKRLPEMSSTPRLIHILRPLAFWANPKFEPVENDLIFYMNFQIKPHRQADWKEAALHVLDGMAREGAFVCAFLHQDAEDSSRFTVYERWSKPGRINFSDEHRKLLESILPDAVLSFRTFRILNPLGNWVSV</sequence>
<organism evidence="2 3">
    <name type="scientific">Ancylomarina salipaludis</name>
    <dbReference type="NCBI Taxonomy" id="2501299"/>
    <lineage>
        <taxon>Bacteria</taxon>
        <taxon>Pseudomonadati</taxon>
        <taxon>Bacteroidota</taxon>
        <taxon>Bacteroidia</taxon>
        <taxon>Marinilabiliales</taxon>
        <taxon>Marinifilaceae</taxon>
        <taxon>Ancylomarina</taxon>
    </lineage>
</organism>
<name>A0A4Q1JMH3_9BACT</name>
<dbReference type="InterPro" id="IPR011008">
    <property type="entry name" value="Dimeric_a/b-barrel"/>
</dbReference>
<evidence type="ECO:0000259" key="1">
    <source>
        <dbReference type="PROSITE" id="PS51725"/>
    </source>
</evidence>